<evidence type="ECO:0000259" key="1">
    <source>
        <dbReference type="Pfam" id="PF10213"/>
    </source>
</evidence>
<sequence length="250" mass="29491">MSFQLLAKRFPLSQCKQAAQFHTRSIQLFNTNDTLYNKSKSAKKLETLKELGVKPIEDTTTNQWLELEEGKDKEEVVGYEFDDHTSMAHHYLRQVRYVRKYMRQIKYEMPTFSTKAKAFVPPTSKQYLNFQAIRHLGEKHALDNKAVMIVHLDRLVASGEFTPEEVHFIKLICEKTYYPDTNLIRIGQTKYPTYEENKLWLAKTWKELVKVVKTNEDKFADVPLTKQESEKFEYPKEWLPSNNKESEIKA</sequence>
<proteinExistence type="predicted"/>
<dbReference type="InterPro" id="IPR019349">
    <property type="entry name" value="Ribosomal_mS35_mit"/>
</dbReference>
<evidence type="ECO:0000313" key="2">
    <source>
        <dbReference type="EMBL" id="KXN72014.1"/>
    </source>
</evidence>
<protein>
    <recommendedName>
        <fullName evidence="1">Small ribosomal subunit protein mS35 mitochondrial conserved domain-containing protein</fullName>
    </recommendedName>
</protein>
<keyword evidence="3" id="KW-1185">Reference proteome</keyword>
<dbReference type="STRING" id="796925.A0A137PAN0"/>
<dbReference type="AlphaFoldDB" id="A0A137PAN0"/>
<evidence type="ECO:0000313" key="3">
    <source>
        <dbReference type="Proteomes" id="UP000070444"/>
    </source>
</evidence>
<accession>A0A137PAN0</accession>
<dbReference type="EMBL" id="KQ964462">
    <property type="protein sequence ID" value="KXN72014.1"/>
    <property type="molecule type" value="Genomic_DNA"/>
</dbReference>
<gene>
    <name evidence="2" type="ORF">CONCODRAFT_78032</name>
</gene>
<feature type="domain" description="Small ribosomal subunit protein mS35 mitochondrial conserved" evidence="1">
    <location>
        <begin position="119"/>
        <end position="238"/>
    </location>
</feature>
<organism evidence="2 3">
    <name type="scientific">Conidiobolus coronatus (strain ATCC 28846 / CBS 209.66 / NRRL 28638)</name>
    <name type="common">Delacroixia coronata</name>
    <dbReference type="NCBI Taxonomy" id="796925"/>
    <lineage>
        <taxon>Eukaryota</taxon>
        <taxon>Fungi</taxon>
        <taxon>Fungi incertae sedis</taxon>
        <taxon>Zoopagomycota</taxon>
        <taxon>Entomophthoromycotina</taxon>
        <taxon>Entomophthoromycetes</taxon>
        <taxon>Entomophthorales</taxon>
        <taxon>Ancylistaceae</taxon>
        <taxon>Conidiobolus</taxon>
    </lineage>
</organism>
<reference evidence="2 3" key="1">
    <citation type="journal article" date="2015" name="Genome Biol. Evol.">
        <title>Phylogenomic analyses indicate that early fungi evolved digesting cell walls of algal ancestors of land plants.</title>
        <authorList>
            <person name="Chang Y."/>
            <person name="Wang S."/>
            <person name="Sekimoto S."/>
            <person name="Aerts A.L."/>
            <person name="Choi C."/>
            <person name="Clum A."/>
            <person name="LaButti K.M."/>
            <person name="Lindquist E.A."/>
            <person name="Yee Ngan C."/>
            <person name="Ohm R.A."/>
            <person name="Salamov A.A."/>
            <person name="Grigoriev I.V."/>
            <person name="Spatafora J.W."/>
            <person name="Berbee M.L."/>
        </authorList>
    </citation>
    <scope>NUCLEOTIDE SEQUENCE [LARGE SCALE GENOMIC DNA]</scope>
    <source>
        <strain evidence="2 3">NRRL 28638</strain>
    </source>
</reference>
<name>A0A137PAN0_CONC2</name>
<dbReference type="Pfam" id="PF10213">
    <property type="entry name" value="MRP-S28"/>
    <property type="match status" value="1"/>
</dbReference>
<dbReference type="OrthoDB" id="283424at2759"/>
<dbReference type="Proteomes" id="UP000070444">
    <property type="component" value="Unassembled WGS sequence"/>
</dbReference>